<evidence type="ECO:0000313" key="2">
    <source>
        <dbReference type="Proteomes" id="UP000886891"/>
    </source>
</evidence>
<proteinExistence type="predicted"/>
<dbReference type="AlphaFoldDB" id="A0A9D1NBR6"/>
<protein>
    <recommendedName>
        <fullName evidence="3">DUF3794 domain-containing protein</fullName>
    </recommendedName>
</protein>
<gene>
    <name evidence="1" type="ORF">IAB14_00605</name>
</gene>
<reference evidence="1" key="1">
    <citation type="submission" date="2020-10" db="EMBL/GenBank/DDBJ databases">
        <authorList>
            <person name="Gilroy R."/>
        </authorList>
    </citation>
    <scope>NUCLEOTIDE SEQUENCE</scope>
    <source>
        <strain evidence="1">23406</strain>
    </source>
</reference>
<sequence>MLIKGDKKKEFGEVQFYVDREIAVGGAEEIVSVIADARLSAVEAMEREAKVLYKLTYKVIYRSEEGLKCQEATFDVSTMVSSAFLTPKSYVDPDLTVVANEYVGTDPVKVRSTIEIKGFIIVPESFETAEIPEDAAVLVRTEEVGVERIEAVKESEIVVTNEVDVKEGIDTVLTYDTQIILKSVSTATEICIVLGECYTYLTYLSGGSLLSRCVVSPFEGEILAPGVGESDRAFLKGVARATTVTLPEGAGSTKFRLELVVGIRGFVVKEEICRVVADAYSTKSELVCDYAEVSVEDHVCLSGQSEKLTGSVTLEDDAPRIRSVLCVCPPTVGAIGVSVENGEVTAEGIVAADVIYLDADERTVKTLVEIPYRFTLAREFDCDAGVSARACVVSMTARARHNDEIELSGEMYFEVYGAKEKPLRYLQTVEVAGEREADDVAISLYIAAPGETLWDVAKALVTDEDTLTELNPELELPLKGGEKILLYRSV</sequence>
<evidence type="ECO:0008006" key="3">
    <source>
        <dbReference type="Google" id="ProtNLM"/>
    </source>
</evidence>
<name>A0A9D1NBR6_9FIRM</name>
<evidence type="ECO:0000313" key="1">
    <source>
        <dbReference type="EMBL" id="HIU99597.1"/>
    </source>
</evidence>
<dbReference type="Proteomes" id="UP000886891">
    <property type="component" value="Unassembled WGS sequence"/>
</dbReference>
<organism evidence="1 2">
    <name type="scientific">Candidatus Stercoripulliclostridium merdipullorum</name>
    <dbReference type="NCBI Taxonomy" id="2840952"/>
    <lineage>
        <taxon>Bacteria</taxon>
        <taxon>Bacillati</taxon>
        <taxon>Bacillota</taxon>
        <taxon>Clostridia</taxon>
        <taxon>Eubacteriales</taxon>
        <taxon>Candidatus Stercoripulliclostridium</taxon>
    </lineage>
</organism>
<comment type="caution">
    <text evidence="1">The sequence shown here is derived from an EMBL/GenBank/DDBJ whole genome shotgun (WGS) entry which is preliminary data.</text>
</comment>
<accession>A0A9D1NBR6</accession>
<reference evidence="1" key="2">
    <citation type="journal article" date="2021" name="PeerJ">
        <title>Extensive microbial diversity within the chicken gut microbiome revealed by metagenomics and culture.</title>
        <authorList>
            <person name="Gilroy R."/>
            <person name="Ravi A."/>
            <person name="Getino M."/>
            <person name="Pursley I."/>
            <person name="Horton D.L."/>
            <person name="Alikhan N.F."/>
            <person name="Baker D."/>
            <person name="Gharbi K."/>
            <person name="Hall N."/>
            <person name="Watson M."/>
            <person name="Adriaenssens E.M."/>
            <person name="Foster-Nyarko E."/>
            <person name="Jarju S."/>
            <person name="Secka A."/>
            <person name="Antonio M."/>
            <person name="Oren A."/>
            <person name="Chaudhuri R.R."/>
            <person name="La Ragione R."/>
            <person name="Hildebrand F."/>
            <person name="Pallen M.J."/>
        </authorList>
    </citation>
    <scope>NUCLEOTIDE SEQUENCE</scope>
    <source>
        <strain evidence="1">23406</strain>
    </source>
</reference>
<dbReference type="EMBL" id="DVOH01000008">
    <property type="protein sequence ID" value="HIU99597.1"/>
    <property type="molecule type" value="Genomic_DNA"/>
</dbReference>